<gene>
    <name evidence="2" type="ORF">EPH_0007760</name>
</gene>
<dbReference type="VEuPathDB" id="ToxoDB:EPH_0007760"/>
<protein>
    <submittedName>
        <fullName evidence="2">Uncharacterized protein</fullName>
    </submittedName>
</protein>
<evidence type="ECO:0000313" key="2">
    <source>
        <dbReference type="EMBL" id="CDI77595.1"/>
    </source>
</evidence>
<feature type="compositionally biased region" description="Basic and acidic residues" evidence="1">
    <location>
        <begin position="494"/>
        <end position="533"/>
    </location>
</feature>
<dbReference type="AlphaFoldDB" id="U6GBU3"/>
<feature type="region of interest" description="Disordered" evidence="1">
    <location>
        <begin position="273"/>
        <end position="294"/>
    </location>
</feature>
<feature type="region of interest" description="Disordered" evidence="1">
    <location>
        <begin position="339"/>
        <end position="419"/>
    </location>
</feature>
<feature type="compositionally biased region" description="Low complexity" evidence="1">
    <location>
        <begin position="845"/>
        <end position="865"/>
    </location>
</feature>
<sequence length="896" mass="103860">MRSSQQSTPSQQQQQPQEPKPEQQSNEKREVDEPEQTKQQQNEQTEGEKQQQQESTATPSAEQQNETQPRQQDQQQRQHFNEPGLPPSQRWMPRGPYSYAQQRMNLQRQQEYLQQQTRYLQQQQMQLEQQWQAYREQQSLKAQQDQSDVGNLDGEENMPKKPTEDDEMQQLLHKDLQQQQAVLEGQWRHLQQEQAYLEQQQAYLEQPQSSSMRYAGIPYYRRWQRPRFLDEEQRQMQQQQQYLEQQLKFLQDQQEYLNHQQGRWQHPKYTSIISSGGNQNERNRHAVPPWVPDPTPLGFYDSTGLWIPYGMEGYHKQQLEQAQEKIKVEQEALLAELAKRQQQNNPKQFTAKNKGKRQGNSPHPNQQGGNMNQHPYRDAAHGLRQGSRGAPDRNNAHLPQMPQFPGAPPQGYRAGHQLSRTPCNANGVPLHIFRDEVEYARAVWRRMSGKLRHQLFLLREQRRRRDRQPANRQEQQRQRQHQQQQQQRQQQQDEQPHEEQNQQHDEQKQQHEVHEEQPKKQEQQNEESSENKDQPSSPESQEQQQEAHATIDALPAQGDQDEDSMRPVINLPEGPAAAQSVEPQTRNDDASALEGLPFLTRNMLRYRTPREQNGGSAPSNADPQTLESGQQGGAQVPMALEDLYEALRSCDPRLQTSEEQGQSEDSVMEQLVRRAMLRYLGEGRWTSYEDFLSSQAAALRLTEDETSYMHLAFYLNLFNQHATQHVADLLREHRGRYRGLNSRRTASRQGLAVNHDNEQECDSAKDDLQDHLRLMQILQERYRSYIERRIEQVRSLLMRPRQTPAKLPPQDSTTTSSSNPQKEPADSSSQDFTDTPEDVTQTQQDAPADPVADAAGDAAVEAAGEPQGSQDTPQGAEESPARDNQCTPGPRPGPLS</sequence>
<feature type="compositionally biased region" description="Polar residues" evidence="1">
    <location>
        <begin position="611"/>
        <end position="629"/>
    </location>
</feature>
<feature type="region of interest" description="Disordered" evidence="1">
    <location>
        <begin position="136"/>
        <end position="164"/>
    </location>
</feature>
<feature type="compositionally biased region" description="Polar residues" evidence="1">
    <location>
        <begin position="358"/>
        <end position="373"/>
    </location>
</feature>
<name>U6GBU3_9EIME</name>
<dbReference type="OrthoDB" id="10589893at2759"/>
<dbReference type="Proteomes" id="UP000018201">
    <property type="component" value="Unassembled WGS sequence"/>
</dbReference>
<keyword evidence="3" id="KW-1185">Reference proteome</keyword>
<proteinExistence type="predicted"/>
<feature type="compositionally biased region" description="Low complexity" evidence="1">
    <location>
        <begin position="481"/>
        <end position="493"/>
    </location>
</feature>
<feature type="compositionally biased region" description="Low complexity" evidence="1">
    <location>
        <begin position="1"/>
        <end position="17"/>
    </location>
</feature>
<feature type="region of interest" description="Disordered" evidence="1">
    <location>
        <begin position="460"/>
        <end position="596"/>
    </location>
</feature>
<feature type="compositionally biased region" description="Low complexity" evidence="1">
    <location>
        <begin position="63"/>
        <end position="78"/>
    </location>
</feature>
<feature type="region of interest" description="Disordered" evidence="1">
    <location>
        <begin position="1"/>
        <end position="103"/>
    </location>
</feature>
<feature type="region of interest" description="Disordered" evidence="1">
    <location>
        <begin position="609"/>
        <end position="632"/>
    </location>
</feature>
<organism evidence="2 3">
    <name type="scientific">Eimeria praecox</name>
    <dbReference type="NCBI Taxonomy" id="51316"/>
    <lineage>
        <taxon>Eukaryota</taxon>
        <taxon>Sar</taxon>
        <taxon>Alveolata</taxon>
        <taxon>Apicomplexa</taxon>
        <taxon>Conoidasida</taxon>
        <taxon>Coccidia</taxon>
        <taxon>Eucoccidiorida</taxon>
        <taxon>Eimeriorina</taxon>
        <taxon>Eimeriidae</taxon>
        <taxon>Eimeria</taxon>
    </lineage>
</organism>
<feature type="compositionally biased region" description="Low complexity" evidence="1">
    <location>
        <begin position="534"/>
        <end position="546"/>
    </location>
</feature>
<feature type="compositionally biased region" description="Polar residues" evidence="1">
    <location>
        <begin position="810"/>
        <end position="844"/>
    </location>
</feature>
<accession>U6GBU3</accession>
<evidence type="ECO:0000256" key="1">
    <source>
        <dbReference type="SAM" id="MobiDB-lite"/>
    </source>
</evidence>
<evidence type="ECO:0000313" key="3">
    <source>
        <dbReference type="Proteomes" id="UP000018201"/>
    </source>
</evidence>
<feature type="compositionally biased region" description="Basic and acidic residues" evidence="1">
    <location>
        <begin position="19"/>
        <end position="31"/>
    </location>
</feature>
<reference evidence="2" key="2">
    <citation type="submission" date="2013-10" db="EMBL/GenBank/DDBJ databases">
        <authorList>
            <person name="Aslett M."/>
        </authorList>
    </citation>
    <scope>NUCLEOTIDE SEQUENCE [LARGE SCALE GENOMIC DNA]</scope>
    <source>
        <strain evidence="2">Houghton</strain>
    </source>
</reference>
<feature type="compositionally biased region" description="Polar residues" evidence="1">
    <location>
        <begin position="340"/>
        <end position="351"/>
    </location>
</feature>
<dbReference type="EMBL" id="HG691509">
    <property type="protein sequence ID" value="CDI77595.1"/>
    <property type="molecule type" value="Genomic_DNA"/>
</dbReference>
<feature type="region of interest" description="Disordered" evidence="1">
    <location>
        <begin position="797"/>
        <end position="896"/>
    </location>
</feature>
<feature type="compositionally biased region" description="Polar residues" evidence="1">
    <location>
        <begin position="136"/>
        <end position="149"/>
    </location>
</feature>
<reference evidence="2" key="1">
    <citation type="submission" date="2013-10" db="EMBL/GenBank/DDBJ databases">
        <title>Genomic analysis of the causative agents of coccidiosis in chickens.</title>
        <authorList>
            <person name="Reid A.J."/>
            <person name="Blake D."/>
            <person name="Billington K."/>
            <person name="Browne H."/>
            <person name="Dunn M."/>
            <person name="Hung S."/>
            <person name="Kawahara F."/>
            <person name="Miranda-Saavedra D."/>
            <person name="Mourier T."/>
            <person name="Nagra H."/>
            <person name="Otto T.D."/>
            <person name="Rawlings N."/>
            <person name="Sanchez A."/>
            <person name="Sanders M."/>
            <person name="Subramaniam C."/>
            <person name="Tay Y."/>
            <person name="Dear P."/>
            <person name="Doerig C."/>
            <person name="Gruber A."/>
            <person name="Parkinson J."/>
            <person name="Shirley M."/>
            <person name="Wan K.L."/>
            <person name="Berriman M."/>
            <person name="Tomley F."/>
            <person name="Pain A."/>
        </authorList>
    </citation>
    <scope>NUCLEOTIDE SEQUENCE [LARGE SCALE GENOMIC DNA]</scope>
    <source>
        <strain evidence="2">Houghton</strain>
    </source>
</reference>